<dbReference type="AlphaFoldDB" id="A0A0E9X9K0"/>
<proteinExistence type="predicted"/>
<protein>
    <submittedName>
        <fullName evidence="1">Uncharacterized protein</fullName>
    </submittedName>
</protein>
<organism evidence="1">
    <name type="scientific">Anguilla anguilla</name>
    <name type="common">European freshwater eel</name>
    <name type="synonym">Muraena anguilla</name>
    <dbReference type="NCBI Taxonomy" id="7936"/>
    <lineage>
        <taxon>Eukaryota</taxon>
        <taxon>Metazoa</taxon>
        <taxon>Chordata</taxon>
        <taxon>Craniata</taxon>
        <taxon>Vertebrata</taxon>
        <taxon>Euteleostomi</taxon>
        <taxon>Actinopterygii</taxon>
        <taxon>Neopterygii</taxon>
        <taxon>Teleostei</taxon>
        <taxon>Anguilliformes</taxon>
        <taxon>Anguillidae</taxon>
        <taxon>Anguilla</taxon>
    </lineage>
</organism>
<sequence>MGLQFVVKANCLILISSESQIVK</sequence>
<name>A0A0E9X9K0_ANGAN</name>
<dbReference type="EMBL" id="GBXM01009313">
    <property type="protein sequence ID" value="JAH99264.1"/>
    <property type="molecule type" value="Transcribed_RNA"/>
</dbReference>
<reference evidence="1" key="2">
    <citation type="journal article" date="2015" name="Fish Shellfish Immunol.">
        <title>Early steps in the European eel (Anguilla anguilla)-Vibrio vulnificus interaction in the gills: Role of the RtxA13 toxin.</title>
        <authorList>
            <person name="Callol A."/>
            <person name="Pajuelo D."/>
            <person name="Ebbesson L."/>
            <person name="Teles M."/>
            <person name="MacKenzie S."/>
            <person name="Amaro C."/>
        </authorList>
    </citation>
    <scope>NUCLEOTIDE SEQUENCE</scope>
</reference>
<accession>A0A0E9X9K0</accession>
<evidence type="ECO:0000313" key="1">
    <source>
        <dbReference type="EMBL" id="JAH99264.1"/>
    </source>
</evidence>
<reference evidence="1" key="1">
    <citation type="submission" date="2014-11" db="EMBL/GenBank/DDBJ databases">
        <authorList>
            <person name="Amaro Gonzalez C."/>
        </authorList>
    </citation>
    <scope>NUCLEOTIDE SEQUENCE</scope>
</reference>